<accession>A0A382L7W3</accession>
<dbReference type="Gene3D" id="3.30.1360.120">
    <property type="entry name" value="Probable tRNA modification gtpase trme, domain 1"/>
    <property type="match status" value="1"/>
</dbReference>
<proteinExistence type="predicted"/>
<dbReference type="Gene3D" id="3.30.70.1520">
    <property type="entry name" value="Heterotetrameric sarcosine oxidase"/>
    <property type="match status" value="1"/>
</dbReference>
<sequence length="201" mass="22070">MRQGPLDHIPISAELEADQGGNEATVVLEDRGFRGQIVLRGRASDAEFFGAVSDITGLRPSKETNVVTGGPGFPRLLWLGPEEWLLVTEDEESGRIMLGLTNSFEGGHVQVVDNSDAYAIVGVTGANARNIFAKGCTLDLHERVFHSGCSTRTLLGQVQVILHQVTDDPDYEIHVHRSFAEFLWDWLVDAGQEYGLKTVRP</sequence>
<name>A0A382L7W3_9ZZZZ</name>
<evidence type="ECO:0000313" key="1">
    <source>
        <dbReference type="EMBL" id="SVC32998.1"/>
    </source>
</evidence>
<evidence type="ECO:0008006" key="2">
    <source>
        <dbReference type="Google" id="ProtNLM"/>
    </source>
</evidence>
<organism evidence="1">
    <name type="scientific">marine metagenome</name>
    <dbReference type="NCBI Taxonomy" id="408172"/>
    <lineage>
        <taxon>unclassified sequences</taxon>
        <taxon>metagenomes</taxon>
        <taxon>ecological metagenomes</taxon>
    </lineage>
</organism>
<dbReference type="SUPFAM" id="SSF103025">
    <property type="entry name" value="Folate-binding domain"/>
    <property type="match status" value="1"/>
</dbReference>
<reference evidence="1" key="1">
    <citation type="submission" date="2018-05" db="EMBL/GenBank/DDBJ databases">
        <authorList>
            <person name="Lanie J.A."/>
            <person name="Ng W.-L."/>
            <person name="Kazmierczak K.M."/>
            <person name="Andrzejewski T.M."/>
            <person name="Davidsen T.M."/>
            <person name="Wayne K.J."/>
            <person name="Tettelin H."/>
            <person name="Glass J.I."/>
            <person name="Rusch D."/>
            <person name="Podicherti R."/>
            <person name="Tsui H.-C.T."/>
            <person name="Winkler M.E."/>
        </authorList>
    </citation>
    <scope>NUCLEOTIDE SEQUENCE</scope>
</reference>
<dbReference type="InterPro" id="IPR007375">
    <property type="entry name" value="SoxG"/>
</dbReference>
<gene>
    <name evidence="1" type="ORF">METZ01_LOCUS285852</name>
</gene>
<dbReference type="EMBL" id="UINC01085445">
    <property type="protein sequence ID" value="SVC32998.1"/>
    <property type="molecule type" value="Genomic_DNA"/>
</dbReference>
<dbReference type="Pfam" id="PF04268">
    <property type="entry name" value="SoxG"/>
    <property type="match status" value="1"/>
</dbReference>
<dbReference type="AlphaFoldDB" id="A0A382L7W3"/>
<protein>
    <recommendedName>
        <fullName evidence="2">Aminomethyltransferase folate-binding domain-containing protein</fullName>
    </recommendedName>
</protein>
<dbReference type="InterPro" id="IPR027266">
    <property type="entry name" value="TrmE/GcvT-like"/>
</dbReference>